<accession>A0A0L0DUR5</accession>
<dbReference type="PROSITE" id="PS50026">
    <property type="entry name" value="EGF_3"/>
    <property type="match status" value="1"/>
</dbReference>
<dbReference type="SUPFAM" id="SSF49854">
    <property type="entry name" value="Spermadhesin, CUB domain"/>
    <property type="match status" value="1"/>
</dbReference>
<name>A0A0L0DUR5_THETB</name>
<dbReference type="CDD" id="cd00041">
    <property type="entry name" value="CUB"/>
    <property type="match status" value="1"/>
</dbReference>
<keyword evidence="4" id="KW-0812">Transmembrane</keyword>
<protein>
    <recommendedName>
        <fullName evidence="9">CUB domain-containing protein</fullName>
    </recommendedName>
</protein>
<keyword evidence="8" id="KW-1185">Reference proteome</keyword>
<evidence type="ECO:0000313" key="8">
    <source>
        <dbReference type="Proteomes" id="UP000054408"/>
    </source>
</evidence>
<evidence type="ECO:0000259" key="5">
    <source>
        <dbReference type="PROSITE" id="PS01180"/>
    </source>
</evidence>
<dbReference type="EMBL" id="GL349497">
    <property type="protein sequence ID" value="KNC55243.1"/>
    <property type="molecule type" value="Genomic_DNA"/>
</dbReference>
<reference evidence="7 8" key="1">
    <citation type="submission" date="2010-05" db="EMBL/GenBank/DDBJ databases">
        <title>The Genome Sequence of Thecamonas trahens ATCC 50062.</title>
        <authorList>
            <consortium name="The Broad Institute Genome Sequencing Platform"/>
            <person name="Russ C."/>
            <person name="Cuomo C."/>
            <person name="Shea T."/>
            <person name="Young S.K."/>
            <person name="Zeng Q."/>
            <person name="Koehrsen M."/>
            <person name="Haas B."/>
            <person name="Borodovsky M."/>
            <person name="Guigo R."/>
            <person name="Alvarado L."/>
            <person name="Berlin A."/>
            <person name="Bochicchio J."/>
            <person name="Borenstein D."/>
            <person name="Chapman S."/>
            <person name="Chen Z."/>
            <person name="Freedman E."/>
            <person name="Gellesch M."/>
            <person name="Goldberg J."/>
            <person name="Griggs A."/>
            <person name="Gujja S."/>
            <person name="Heilman E."/>
            <person name="Heiman D."/>
            <person name="Hepburn T."/>
            <person name="Howarth C."/>
            <person name="Jen D."/>
            <person name="Larson L."/>
            <person name="Mehta T."/>
            <person name="Park D."/>
            <person name="Pearson M."/>
            <person name="Roberts A."/>
            <person name="Saif S."/>
            <person name="Shenoy N."/>
            <person name="Sisk P."/>
            <person name="Stolte C."/>
            <person name="Sykes S."/>
            <person name="Thomson T."/>
            <person name="Walk T."/>
            <person name="White J."/>
            <person name="Yandava C."/>
            <person name="Burger G."/>
            <person name="Gray M.W."/>
            <person name="Holland P.W.H."/>
            <person name="King N."/>
            <person name="Lang F.B.F."/>
            <person name="Roger A.J."/>
            <person name="Ruiz-Trillo I."/>
            <person name="Lander E."/>
            <person name="Nusbaum C."/>
        </authorList>
    </citation>
    <scope>NUCLEOTIDE SEQUENCE [LARGE SCALE GENOMIC DNA]</scope>
    <source>
        <strain evidence="7 8">ATCC 50062</strain>
    </source>
</reference>
<evidence type="ECO:0008006" key="9">
    <source>
        <dbReference type="Google" id="ProtNLM"/>
    </source>
</evidence>
<keyword evidence="4" id="KW-1133">Transmembrane helix</keyword>
<evidence type="ECO:0000259" key="6">
    <source>
        <dbReference type="PROSITE" id="PS50026"/>
    </source>
</evidence>
<feature type="domain" description="CUB" evidence="5">
    <location>
        <begin position="1"/>
        <end position="109"/>
    </location>
</feature>
<dbReference type="GeneID" id="25568988"/>
<dbReference type="SMART" id="SM00042">
    <property type="entry name" value="CUB"/>
    <property type="match status" value="1"/>
</dbReference>
<evidence type="ECO:0000256" key="4">
    <source>
        <dbReference type="SAM" id="Phobius"/>
    </source>
</evidence>
<feature type="disulfide bond" evidence="3">
    <location>
        <begin position="130"/>
        <end position="139"/>
    </location>
</feature>
<dbReference type="STRING" id="461836.A0A0L0DUR5"/>
<sequence>MISDGSGDYGNMMTCVWHITSPGALVGEDGSPPELFLTLYFHMIALECGWDFVYVYEIGNGLDDAPLVGMYSGMYTPDALVSTSGALAVVFVSDEAMADRGFQLSFTFSPCPFNCFYAGQCIMSSRTCLCQPGRVGTYCEMADPGMTLDPEYGPFQAGSTPCDQYSCDAPESIVVNASNVFDLFRPATVQTFSRILPQPCMVFPGLTNASRVGSCWDEPEAVDEPDVAAGAVVPLLPGTLPSVARSGVSYRQPTYGRGNTTWFMLPPAMVAVITLFFAVLIALFLVCMCLVTVQLVTSQATMRRFALMRVIARQRAARRFSPEDIEWFVVHLDAASGAVLNPVLAPAAKTLAAPHPGAAPAADADAAPNSDAASASDEVVPLLSAPAAPPITRARPRVSSTIPAFEYKANGDVARSLEFVVLAMPARPSPATDADGFVAHAALARFKLGLAVVSLLPLSSQASSSASSDDAAGLIDASRWSDNSSDLDDAATPAEATTLGEALADVPDTARLL</sequence>
<dbReference type="PROSITE" id="PS00022">
    <property type="entry name" value="EGF_1"/>
    <property type="match status" value="1"/>
</dbReference>
<dbReference type="eggNOG" id="KOG1388">
    <property type="taxonomic scope" value="Eukaryota"/>
</dbReference>
<keyword evidence="3" id="KW-0245">EGF-like domain</keyword>
<dbReference type="PROSITE" id="PS01180">
    <property type="entry name" value="CUB"/>
    <property type="match status" value="1"/>
</dbReference>
<evidence type="ECO:0000256" key="2">
    <source>
        <dbReference type="ARBA" id="ARBA00023157"/>
    </source>
</evidence>
<keyword evidence="4" id="KW-0472">Membrane</keyword>
<dbReference type="InterPro" id="IPR035914">
    <property type="entry name" value="Sperma_CUB_dom_sf"/>
</dbReference>
<feature type="disulfide bond" evidence="3">
    <location>
        <begin position="111"/>
        <end position="121"/>
    </location>
</feature>
<proteinExistence type="predicted"/>
<keyword evidence="1" id="KW-0677">Repeat</keyword>
<dbReference type="Pfam" id="PF00431">
    <property type="entry name" value="CUB"/>
    <property type="match status" value="1"/>
</dbReference>
<evidence type="ECO:0000256" key="1">
    <source>
        <dbReference type="ARBA" id="ARBA00022737"/>
    </source>
</evidence>
<dbReference type="InterPro" id="IPR000742">
    <property type="entry name" value="EGF"/>
</dbReference>
<dbReference type="OrthoDB" id="9998912at2759"/>
<gene>
    <name evidence="7" type="ORF">AMSG_10877</name>
</gene>
<dbReference type="InterPro" id="IPR000859">
    <property type="entry name" value="CUB_dom"/>
</dbReference>
<dbReference type="RefSeq" id="XP_013753172.1">
    <property type="nucleotide sequence ID" value="XM_013897718.1"/>
</dbReference>
<dbReference type="Proteomes" id="UP000054408">
    <property type="component" value="Unassembled WGS sequence"/>
</dbReference>
<feature type="domain" description="EGF-like" evidence="6">
    <location>
        <begin position="107"/>
        <end position="140"/>
    </location>
</feature>
<feature type="transmembrane region" description="Helical" evidence="4">
    <location>
        <begin position="268"/>
        <end position="296"/>
    </location>
</feature>
<organism evidence="7 8">
    <name type="scientific">Thecamonas trahens ATCC 50062</name>
    <dbReference type="NCBI Taxonomy" id="461836"/>
    <lineage>
        <taxon>Eukaryota</taxon>
        <taxon>Apusozoa</taxon>
        <taxon>Apusomonadida</taxon>
        <taxon>Apusomonadidae</taxon>
        <taxon>Thecamonas</taxon>
    </lineage>
</organism>
<dbReference type="AlphaFoldDB" id="A0A0L0DUR5"/>
<comment type="caution">
    <text evidence="3">Lacks conserved residue(s) required for the propagation of feature annotation.</text>
</comment>
<keyword evidence="2 3" id="KW-1015">Disulfide bond</keyword>
<evidence type="ECO:0000313" key="7">
    <source>
        <dbReference type="EMBL" id="KNC55243.1"/>
    </source>
</evidence>
<dbReference type="Gene3D" id="2.60.120.290">
    <property type="entry name" value="Spermadhesin, CUB domain"/>
    <property type="match status" value="1"/>
</dbReference>
<dbReference type="PANTHER" id="PTHR24251">
    <property type="entry name" value="OVOCHYMASE-RELATED"/>
    <property type="match status" value="1"/>
</dbReference>
<evidence type="ECO:0000256" key="3">
    <source>
        <dbReference type="PROSITE-ProRule" id="PRU00076"/>
    </source>
</evidence>
<dbReference type="PANTHER" id="PTHR24251:SF50">
    <property type="entry name" value="ATTRACTIN-LIKE 1A"/>
    <property type="match status" value="1"/>
</dbReference>